<dbReference type="RefSeq" id="WP_188389148.1">
    <property type="nucleotide sequence ID" value="NZ_BMFK01000002.1"/>
</dbReference>
<evidence type="ECO:0000313" key="3">
    <source>
        <dbReference type="Proteomes" id="UP000605259"/>
    </source>
</evidence>
<dbReference type="Gene3D" id="3.20.20.140">
    <property type="entry name" value="Metal-dependent hydrolases"/>
    <property type="match status" value="1"/>
</dbReference>
<sequence>MKKLWHGGIIYTMREEGEVVEAVVTDDATIIAIGDKKKLEQEYPIDEYIELQGRTMIPGLVDSHIHLIGHGEMLNRLDLSMCTSMKEVMEKVAEKVAQTPKNQWIVGEGWNENIFLDKKDFSLEEIDVITNSHPIVLKRVCRHSLFVNRLGLQQAGITIDTLSPKGGEIGQKDGELTGMLYDTAQEKVLSLASVPTEAYLKEAVTLAIEDMWKYGITGVHTEDLNYYGSAKLVHHTFQEVVEKGKKRFKLHLLVHHEVVDEMRDIESSHYIEMGPMKIFVDGSLGSRTALLREPYADDTSKKGLALFTKDELATLVHKARTREMAIATHAIGDLAMEYVIDAIEQHGPVNNKRDRLIHCQVLDGALVARMKNLQMVADIQPTFLASDFPWVINRLGEERMTYSYAWRTLLDNGIACSGGSDSPIETANPFIGIYSAVARKSFHGEKDVVYGEQERLTVFEAVSLYTTGSAYASNKENVRGMIQVGYDADFTVIDLDVFGLKIKEIPFIEAVMTIVDGEVVYQRK</sequence>
<dbReference type="Gene3D" id="3.10.310.70">
    <property type="match status" value="1"/>
</dbReference>
<dbReference type="AlphaFoldDB" id="A0A917AUR0"/>
<dbReference type="PANTHER" id="PTHR22642">
    <property type="entry name" value="IMIDAZOLONEPROPIONASE"/>
    <property type="match status" value="1"/>
</dbReference>
<dbReference type="Gene3D" id="2.30.40.10">
    <property type="entry name" value="Urease, subunit C, domain 1"/>
    <property type="match status" value="1"/>
</dbReference>
<dbReference type="SUPFAM" id="SSF51338">
    <property type="entry name" value="Composite domain of metallo-dependent hydrolases"/>
    <property type="match status" value="1"/>
</dbReference>
<dbReference type="Pfam" id="PF07969">
    <property type="entry name" value="Amidohydro_3"/>
    <property type="match status" value="1"/>
</dbReference>
<dbReference type="Proteomes" id="UP000605259">
    <property type="component" value="Unassembled WGS sequence"/>
</dbReference>
<keyword evidence="3" id="KW-1185">Reference proteome</keyword>
<dbReference type="InterPro" id="IPR033932">
    <property type="entry name" value="YtcJ-like"/>
</dbReference>
<reference evidence="2" key="1">
    <citation type="journal article" date="2014" name="Int. J. Syst. Evol. Microbiol.">
        <title>Complete genome sequence of Corynebacterium casei LMG S-19264T (=DSM 44701T), isolated from a smear-ripened cheese.</title>
        <authorList>
            <consortium name="US DOE Joint Genome Institute (JGI-PGF)"/>
            <person name="Walter F."/>
            <person name="Albersmeier A."/>
            <person name="Kalinowski J."/>
            <person name="Ruckert C."/>
        </authorList>
    </citation>
    <scope>NUCLEOTIDE SEQUENCE</scope>
    <source>
        <strain evidence="2">CGMCC 1.12698</strain>
    </source>
</reference>
<evidence type="ECO:0000259" key="1">
    <source>
        <dbReference type="Pfam" id="PF07969"/>
    </source>
</evidence>
<name>A0A917AUR0_9BACI</name>
<feature type="domain" description="Amidohydrolase 3" evidence="1">
    <location>
        <begin position="48"/>
        <end position="521"/>
    </location>
</feature>
<reference evidence="2" key="2">
    <citation type="submission" date="2020-09" db="EMBL/GenBank/DDBJ databases">
        <authorList>
            <person name="Sun Q."/>
            <person name="Zhou Y."/>
        </authorList>
    </citation>
    <scope>NUCLEOTIDE SEQUENCE</scope>
    <source>
        <strain evidence="2">CGMCC 1.12698</strain>
    </source>
</reference>
<dbReference type="InterPro" id="IPR013108">
    <property type="entry name" value="Amidohydro_3"/>
</dbReference>
<accession>A0A917AUR0</accession>
<organism evidence="2 3">
    <name type="scientific">Priestia taiwanensis</name>
    <dbReference type="NCBI Taxonomy" id="1347902"/>
    <lineage>
        <taxon>Bacteria</taxon>
        <taxon>Bacillati</taxon>
        <taxon>Bacillota</taxon>
        <taxon>Bacilli</taxon>
        <taxon>Bacillales</taxon>
        <taxon>Bacillaceae</taxon>
        <taxon>Priestia</taxon>
    </lineage>
</organism>
<evidence type="ECO:0000313" key="2">
    <source>
        <dbReference type="EMBL" id="GGE77229.1"/>
    </source>
</evidence>
<dbReference type="GO" id="GO:0016810">
    <property type="term" value="F:hydrolase activity, acting on carbon-nitrogen (but not peptide) bonds"/>
    <property type="evidence" value="ECO:0007669"/>
    <property type="project" value="InterPro"/>
</dbReference>
<dbReference type="PANTHER" id="PTHR22642:SF2">
    <property type="entry name" value="PROTEIN LONG AFTER FAR-RED 3"/>
    <property type="match status" value="1"/>
</dbReference>
<gene>
    <name evidence="2" type="ORF">GCM10007140_28590</name>
</gene>
<dbReference type="CDD" id="cd01300">
    <property type="entry name" value="YtcJ_like"/>
    <property type="match status" value="1"/>
</dbReference>
<protein>
    <submittedName>
        <fullName evidence="2">Amidohydrolase</fullName>
    </submittedName>
</protein>
<proteinExistence type="predicted"/>
<comment type="caution">
    <text evidence="2">The sequence shown here is derived from an EMBL/GenBank/DDBJ whole genome shotgun (WGS) entry which is preliminary data.</text>
</comment>
<dbReference type="EMBL" id="BMFK01000002">
    <property type="protein sequence ID" value="GGE77229.1"/>
    <property type="molecule type" value="Genomic_DNA"/>
</dbReference>
<dbReference type="SUPFAM" id="SSF51556">
    <property type="entry name" value="Metallo-dependent hydrolases"/>
    <property type="match status" value="1"/>
</dbReference>
<dbReference type="InterPro" id="IPR032466">
    <property type="entry name" value="Metal_Hydrolase"/>
</dbReference>
<dbReference type="InterPro" id="IPR011059">
    <property type="entry name" value="Metal-dep_hydrolase_composite"/>
</dbReference>